<reference evidence="2 3" key="1">
    <citation type="submission" date="2018-08" db="EMBL/GenBank/DDBJ databases">
        <title>A genome reference for cultivated species of the human gut microbiota.</title>
        <authorList>
            <person name="Zou Y."/>
            <person name="Xue W."/>
            <person name="Luo G."/>
        </authorList>
    </citation>
    <scope>NUCLEOTIDE SEQUENCE [LARGE SCALE GENOMIC DNA]</scope>
    <source>
        <strain evidence="2 3">TF06-40</strain>
    </source>
</reference>
<evidence type="ECO:0000313" key="3">
    <source>
        <dbReference type="Proteomes" id="UP000261187"/>
    </source>
</evidence>
<sequence length="166" mass="19585">MVKKVYWAFIGFVVSIIVIACSNEPQIADKTLYQTQQEQRDKYMPYMYGTWSGFRVFDDNLRAASIKLELDIDGTFKMEDVMFERNTPQSPWQEKGDDFNDMRNGIWKLVCKRNDKDNNMIETYLVLDERQQNGHVIEYVLFHDVDASKLHIELLYLTELTKVTPP</sequence>
<evidence type="ECO:0000256" key="1">
    <source>
        <dbReference type="SAM" id="Phobius"/>
    </source>
</evidence>
<dbReference type="AlphaFoldDB" id="A0AA92T0T3"/>
<protein>
    <submittedName>
        <fullName evidence="2">Uncharacterized protein</fullName>
    </submittedName>
</protein>
<keyword evidence="1" id="KW-0812">Transmembrane</keyword>
<comment type="caution">
    <text evidence="2">The sequence shown here is derived from an EMBL/GenBank/DDBJ whole genome shotgun (WGS) entry which is preliminary data.</text>
</comment>
<gene>
    <name evidence="2" type="ORF">DXC61_00865</name>
</gene>
<dbReference type="PROSITE" id="PS51257">
    <property type="entry name" value="PROKAR_LIPOPROTEIN"/>
    <property type="match status" value="1"/>
</dbReference>
<proteinExistence type="predicted"/>
<feature type="transmembrane region" description="Helical" evidence="1">
    <location>
        <begin position="6"/>
        <end position="23"/>
    </location>
</feature>
<keyword evidence="1" id="KW-1133">Transmembrane helix</keyword>
<evidence type="ECO:0000313" key="2">
    <source>
        <dbReference type="EMBL" id="RGL64131.1"/>
    </source>
</evidence>
<organism evidence="2 3">
    <name type="scientific">Segatella copri</name>
    <dbReference type="NCBI Taxonomy" id="165179"/>
    <lineage>
        <taxon>Bacteria</taxon>
        <taxon>Pseudomonadati</taxon>
        <taxon>Bacteroidota</taxon>
        <taxon>Bacteroidia</taxon>
        <taxon>Bacteroidales</taxon>
        <taxon>Prevotellaceae</taxon>
        <taxon>Segatella</taxon>
    </lineage>
</organism>
<dbReference type="EMBL" id="QSSA01000002">
    <property type="protein sequence ID" value="RGL64131.1"/>
    <property type="molecule type" value="Genomic_DNA"/>
</dbReference>
<accession>A0AA92T0T3</accession>
<keyword evidence="1" id="KW-0472">Membrane</keyword>
<name>A0AA92T0T3_9BACT</name>
<dbReference type="Proteomes" id="UP000261187">
    <property type="component" value="Unassembled WGS sequence"/>
</dbReference>
<dbReference type="RefSeq" id="WP_117691776.1">
    <property type="nucleotide sequence ID" value="NZ_QSSA01000002.1"/>
</dbReference>